<evidence type="ECO:0000256" key="4">
    <source>
        <dbReference type="SAM" id="Phobius"/>
    </source>
</evidence>
<proteinExistence type="predicted"/>
<evidence type="ECO:0000256" key="3">
    <source>
        <dbReference type="ARBA" id="ARBA00023160"/>
    </source>
</evidence>
<evidence type="ECO:0000313" key="6">
    <source>
        <dbReference type="Proteomes" id="UP000515135"/>
    </source>
</evidence>
<evidence type="ECO:0000259" key="5">
    <source>
        <dbReference type="Pfam" id="PF00487"/>
    </source>
</evidence>
<keyword evidence="3" id="KW-0275">Fatty acid biosynthesis</keyword>
<dbReference type="GeneID" id="109479168"/>
<reference evidence="7" key="1">
    <citation type="submission" date="2025-08" db="UniProtKB">
        <authorList>
            <consortium name="RefSeq"/>
        </authorList>
    </citation>
    <scope>IDENTIFICATION</scope>
    <source>
        <tissue evidence="7">Gonad</tissue>
    </source>
</reference>
<dbReference type="PANTHER" id="PTHR19353">
    <property type="entry name" value="FATTY ACID DESATURASE 2"/>
    <property type="match status" value="1"/>
</dbReference>
<dbReference type="InterPro" id="IPR012171">
    <property type="entry name" value="Fatty_acid_desaturase"/>
</dbReference>
<dbReference type="AlphaFoldDB" id="A0A6P5A084"/>
<accession>A0A6P5A084</accession>
<keyword evidence="2" id="KW-0276">Fatty acid metabolism</keyword>
<keyword evidence="6" id="KW-1185">Reference proteome</keyword>
<dbReference type="Pfam" id="PF00487">
    <property type="entry name" value="FA_desaturase"/>
    <property type="match status" value="1"/>
</dbReference>
<sequence length="371" mass="41122">MQRSIVCESGRKMATHSADVSYVTTAGTGHAELRWRPVSGSKAPNTASLVELGDKVQQIVGRSSWWDRYGVDWCILSAGLGLAFLGMYLASYQHPLLFASGLLACGTGHWILANKGAHLAVHGALAESRAVNAFAVWFMSELAGAFTYKGGFDIHIKVHHPHTNIIGLGDSSSFRAPFLPKYVYMFCAPLLVPALAPLVSVQILWGQWAAMLSCVITMATGLYINHFLLVHFSGFSVLGAAAFMLASRSIFGLPYIHVNIFQHIGLPMYSQETRPKRIQLMSTGVLNLSRNAVLDWVFGHSLISCHVEHHLFPTLSDNMCFKVRPVVRDYLTAHGLPYNEDSYTSRLRVFVEKYEEWMVKLPPITHFVGLQ</sequence>
<feature type="transmembrane region" description="Helical" evidence="4">
    <location>
        <begin position="69"/>
        <end position="90"/>
    </location>
</feature>
<keyword evidence="3" id="KW-0443">Lipid metabolism</keyword>
<evidence type="ECO:0000256" key="2">
    <source>
        <dbReference type="ARBA" id="ARBA00022832"/>
    </source>
</evidence>
<dbReference type="InterPro" id="IPR005804">
    <property type="entry name" value="FA_desaturase_dom"/>
</dbReference>
<keyword evidence="4" id="KW-0472">Membrane</keyword>
<dbReference type="RefSeq" id="XP_019636617.1">
    <property type="nucleotide sequence ID" value="XM_019781058.1"/>
</dbReference>
<dbReference type="Proteomes" id="UP000515135">
    <property type="component" value="Unplaced"/>
</dbReference>
<feature type="domain" description="Fatty acid desaturase" evidence="5">
    <location>
        <begin position="96"/>
        <end position="340"/>
    </location>
</feature>
<gene>
    <name evidence="7" type="primary">LOC109479168</name>
</gene>
<organism evidence="6 7">
    <name type="scientific">Branchiostoma belcheri</name>
    <name type="common">Amphioxus</name>
    <dbReference type="NCBI Taxonomy" id="7741"/>
    <lineage>
        <taxon>Eukaryota</taxon>
        <taxon>Metazoa</taxon>
        <taxon>Chordata</taxon>
        <taxon>Cephalochordata</taxon>
        <taxon>Leptocardii</taxon>
        <taxon>Amphioxiformes</taxon>
        <taxon>Branchiostomatidae</taxon>
        <taxon>Branchiostoma</taxon>
    </lineage>
</organism>
<dbReference type="GO" id="GO:0016717">
    <property type="term" value="F:oxidoreductase activity, acting on paired donors, with oxidation of a pair of donors resulting in the reduction of molecular oxygen to two molecules of water"/>
    <property type="evidence" value="ECO:0007669"/>
    <property type="project" value="TreeGrafter"/>
</dbReference>
<dbReference type="GO" id="GO:0016020">
    <property type="term" value="C:membrane"/>
    <property type="evidence" value="ECO:0007669"/>
    <property type="project" value="TreeGrafter"/>
</dbReference>
<dbReference type="OrthoDB" id="8734935at2759"/>
<feature type="transmembrane region" description="Helical" evidence="4">
    <location>
        <begin position="182"/>
        <end position="203"/>
    </location>
</feature>
<dbReference type="GO" id="GO:0006633">
    <property type="term" value="P:fatty acid biosynthetic process"/>
    <property type="evidence" value="ECO:0007669"/>
    <property type="project" value="UniProtKB-KW"/>
</dbReference>
<name>A0A6P5A084_BRABE</name>
<keyword evidence="4" id="KW-0812">Transmembrane</keyword>
<feature type="transmembrane region" description="Helical" evidence="4">
    <location>
        <begin position="96"/>
        <end position="113"/>
    </location>
</feature>
<keyword evidence="4" id="KW-1133">Transmembrane helix</keyword>
<evidence type="ECO:0000256" key="1">
    <source>
        <dbReference type="ARBA" id="ARBA00022516"/>
    </source>
</evidence>
<dbReference type="PANTHER" id="PTHR19353:SF13">
    <property type="entry name" value="FATTY ACID DESATURASE 6"/>
    <property type="match status" value="1"/>
</dbReference>
<keyword evidence="1" id="KW-0444">Lipid biosynthesis</keyword>
<protein>
    <submittedName>
        <fullName evidence="7">Fatty acid desaturase 6-like</fullName>
    </submittedName>
</protein>
<evidence type="ECO:0000313" key="7">
    <source>
        <dbReference type="RefSeq" id="XP_019636617.1"/>
    </source>
</evidence>
<dbReference type="KEGG" id="bbel:109479168"/>